<proteinExistence type="predicted"/>
<sequence length="125" mass="12605">MSDPTSTEGASPDDNTILNSQALRAAEELRQLVADDPDKLAGAGLALAIAQTASIALQDAADHMRRVQILTEASYANALCSPDGAADAQGVIDAAAKASLAASDLLSKTGDAALEMLDKLAAAAK</sequence>
<dbReference type="Proteomes" id="UP001195941">
    <property type="component" value="Unassembled WGS sequence"/>
</dbReference>
<dbReference type="RefSeq" id="WP_212700402.1">
    <property type="nucleotide sequence ID" value="NZ_JADMKU010000005.1"/>
</dbReference>
<evidence type="ECO:0000313" key="2">
    <source>
        <dbReference type="Proteomes" id="UP001195941"/>
    </source>
</evidence>
<keyword evidence="2" id="KW-1185">Reference proteome</keyword>
<evidence type="ECO:0000313" key="1">
    <source>
        <dbReference type="EMBL" id="MBR9650888.1"/>
    </source>
</evidence>
<reference evidence="1 2" key="1">
    <citation type="journal article" date="2021" name="Arch. Microbiol.">
        <title>Thalassobius aquimarinus sp. nov., isolated from the Sea of Japan seashore.</title>
        <authorList>
            <person name="Kurilenko V.V."/>
            <person name="Romanenko L.A."/>
            <person name="Chernysheva N.Y."/>
            <person name="Velansky P.V."/>
            <person name="Tekutyeva L.A."/>
            <person name="Isaeva M.P."/>
            <person name="Mikhailov V.V."/>
        </authorList>
    </citation>
    <scope>NUCLEOTIDE SEQUENCE [LARGE SCALE GENOMIC DNA]</scope>
    <source>
        <strain evidence="1 2">KMM 8518</strain>
    </source>
</reference>
<dbReference type="EMBL" id="JADMKU010000005">
    <property type="protein sequence ID" value="MBR9650888.1"/>
    <property type="molecule type" value="Genomic_DNA"/>
</dbReference>
<evidence type="ECO:0008006" key="3">
    <source>
        <dbReference type="Google" id="ProtNLM"/>
    </source>
</evidence>
<organism evidence="1 2">
    <name type="scientific">Thalassovita aquimarina</name>
    <dbReference type="NCBI Taxonomy" id="2785917"/>
    <lineage>
        <taxon>Bacteria</taxon>
        <taxon>Pseudomonadati</taxon>
        <taxon>Pseudomonadota</taxon>
        <taxon>Alphaproteobacteria</taxon>
        <taxon>Rhodobacterales</taxon>
        <taxon>Roseobacteraceae</taxon>
        <taxon>Thalassovita</taxon>
    </lineage>
</organism>
<protein>
    <recommendedName>
        <fullName evidence="3">Killing trait</fullName>
    </recommendedName>
</protein>
<gene>
    <name evidence="1" type="ORF">IT775_07115</name>
</gene>
<comment type="caution">
    <text evidence="1">The sequence shown here is derived from an EMBL/GenBank/DDBJ whole genome shotgun (WGS) entry which is preliminary data.</text>
</comment>
<name>A0ABS5HPQ3_9RHOB</name>
<accession>A0ABS5HPQ3</accession>